<reference evidence="1 2" key="1">
    <citation type="submission" date="2016-10" db="EMBL/GenBank/DDBJ databases">
        <authorList>
            <person name="de Groot N.N."/>
        </authorList>
    </citation>
    <scope>NUCLEOTIDE SEQUENCE [LARGE SCALE GENOMIC DNA]</scope>
    <source>
        <strain evidence="1 2">DSM 43941</strain>
    </source>
</reference>
<sequence length="1101" mass="119430">MSQASEFLRDREDAWAPALRAVSLASELDTSEDEVKGVIRALGRVLADSASYDRRRLLSYRYPACLVVGLAGIGAVGYEHGNYWGAVHEMAPGWVDQAQWGGLFRANLDRFSLARFPGLPQVNVGEILMHAGVPAYCIGDLLNLLLQRLARDPGMSAEQFLAWALTPGRESRLFELDKPVQRFLQYGGDYAEDLVDRCIDLLERLRQPVFHTDGLGLPVHLVAKAQQLAELGWLDWSGVTERVDYGPRSSFSRPYLELEPFGRGLVVSLPAVPDAADGQVVWQVRVDGDAQNVVSRSMWPGGRETAPATAMTLARPARRLIVELAAHDQEFEIEIVDPRDPLLVFTEDGRRAPATSSLAPEPVWLLYPLETNAGAPLELNVTGELQDLGDGPAPYGWLGWRLRRVDLRDVSELWLGNGSPRRVKGARRARLNLDQPLPGVCGLTGVPVVATAPLLTLPTEPGVPTEWSIRLRRPGSVQLSAETVTVTSDTIVDPWRRLPRPLVGAYELIVRGPLGRGLSRTLELAEGLNARSSPSWREIGADGLEPATVRAGPSLPGLTVAPALVQLGPKDVAAELQIDSNAGVTTVRVTPPHMAVQRLGAGGCADWSLQPLRLDTETIGEGELVVRLAEASDAVLVVKAAGRELQTVSSGATYGQPLARFPLAAVAGTIGVYGIAHLEVRIGEQDFLVARCTPRRLASAVRIDNDRLVLDEGVPASGLVAGLYRVFAPWLPPHVMSFDPNLVSEPLPMEIAAAGPLVAVLRIEDPWVPAGWPDWPGADNVFDIPDREWKSSGEDTAADAMSGFLAGVGDLPDRPDITPLLIDLYHRKDDLRGRVDRDVRGMSTILRRYPSQTLAGLTRTRVSADRLAAPLVHSGLAALPSNVYVSDRDEIKLWKISPLAGMLAAAHRLGDEDRTEELSEQVIAVCGDVALDLLRGEIDSHRAVGRFDDSAARLAQIPIEARDRFWKAVPVVPGGLLDADERLTAARQLFDVRLQPGIARVSIAARDLLLITQQQLHAVDIPRVMDAVRARNPTTGWRALPALSLALAFVARLAARGHTGCDQLLPRILPYHATLARSAPRLVTIDLLLAELTLIGSGAAR</sequence>
<name>A0A1H2BRP4_9ACTN</name>
<keyword evidence="2" id="KW-1185">Reference proteome</keyword>
<dbReference type="STRING" id="113562.SAMN04489716_4831"/>
<dbReference type="EMBL" id="LT629758">
    <property type="protein sequence ID" value="SDT60833.1"/>
    <property type="molecule type" value="Genomic_DNA"/>
</dbReference>
<dbReference type="Proteomes" id="UP000198688">
    <property type="component" value="Chromosome I"/>
</dbReference>
<gene>
    <name evidence="1" type="ORF">SAMN04489716_4831</name>
</gene>
<proteinExistence type="predicted"/>
<dbReference type="RefSeq" id="WP_157751767.1">
    <property type="nucleotide sequence ID" value="NZ_BOMJ01000008.1"/>
</dbReference>
<protein>
    <submittedName>
        <fullName evidence="1">Uncharacterized protein</fullName>
    </submittedName>
</protein>
<accession>A0A1H2BRP4</accession>
<evidence type="ECO:0000313" key="1">
    <source>
        <dbReference type="EMBL" id="SDT60833.1"/>
    </source>
</evidence>
<dbReference type="AlphaFoldDB" id="A0A1H2BRP4"/>
<dbReference type="OrthoDB" id="3886596at2"/>
<organism evidence="1 2">
    <name type="scientific">Actinoplanes derwentensis</name>
    <dbReference type="NCBI Taxonomy" id="113562"/>
    <lineage>
        <taxon>Bacteria</taxon>
        <taxon>Bacillati</taxon>
        <taxon>Actinomycetota</taxon>
        <taxon>Actinomycetes</taxon>
        <taxon>Micromonosporales</taxon>
        <taxon>Micromonosporaceae</taxon>
        <taxon>Actinoplanes</taxon>
    </lineage>
</organism>
<evidence type="ECO:0000313" key="2">
    <source>
        <dbReference type="Proteomes" id="UP000198688"/>
    </source>
</evidence>